<evidence type="ECO:0000313" key="3">
    <source>
        <dbReference type="Proteomes" id="UP000319255"/>
    </source>
</evidence>
<evidence type="ECO:0000313" key="2">
    <source>
        <dbReference type="EMBL" id="TPE50185.1"/>
    </source>
</evidence>
<protein>
    <recommendedName>
        <fullName evidence="4">Lipoprotein</fullName>
    </recommendedName>
</protein>
<dbReference type="RefSeq" id="WP_140454469.1">
    <property type="nucleotide sequence ID" value="NZ_VFRP01000011.1"/>
</dbReference>
<comment type="caution">
    <text evidence="2">The sequence shown here is derived from an EMBL/GenBank/DDBJ whole genome shotgun (WGS) entry which is preliminary data.</text>
</comment>
<reference evidence="2 3" key="1">
    <citation type="submission" date="2019-06" db="EMBL/GenBank/DDBJ databases">
        <title>A novel bacterium of genus Amaricoccus, isolated from marine sediment.</title>
        <authorList>
            <person name="Huang H."/>
            <person name="Mo K."/>
            <person name="Hu Y."/>
        </authorList>
    </citation>
    <scope>NUCLEOTIDE SEQUENCE [LARGE SCALE GENOMIC DNA]</scope>
    <source>
        <strain evidence="2 3">HB172011</strain>
    </source>
</reference>
<keyword evidence="1" id="KW-0732">Signal</keyword>
<dbReference type="EMBL" id="VFRP01000011">
    <property type="protein sequence ID" value="TPE50185.1"/>
    <property type="molecule type" value="Genomic_DNA"/>
</dbReference>
<sequence length="99" mass="10187">MKRLLALLLPPLLGACAQSEIPVPASGPGRQDAICAITFSQWLGINSHDVQVLGRAMKGENALVRLGATEPLVGGVCEITPGYGLVAMTTEPARAAPAP</sequence>
<accession>A0A501WPC8</accession>
<feature type="chain" id="PRO_5021460906" description="Lipoprotein" evidence="1">
    <location>
        <begin position="18"/>
        <end position="99"/>
    </location>
</feature>
<name>A0A501WPC8_9RHOB</name>
<dbReference type="PROSITE" id="PS51257">
    <property type="entry name" value="PROKAR_LIPOPROTEIN"/>
    <property type="match status" value="1"/>
</dbReference>
<evidence type="ECO:0000256" key="1">
    <source>
        <dbReference type="SAM" id="SignalP"/>
    </source>
</evidence>
<keyword evidence="3" id="KW-1185">Reference proteome</keyword>
<evidence type="ECO:0008006" key="4">
    <source>
        <dbReference type="Google" id="ProtNLM"/>
    </source>
</evidence>
<organism evidence="2 3">
    <name type="scientific">Amaricoccus solimangrovi</name>
    <dbReference type="NCBI Taxonomy" id="2589815"/>
    <lineage>
        <taxon>Bacteria</taxon>
        <taxon>Pseudomonadati</taxon>
        <taxon>Pseudomonadota</taxon>
        <taxon>Alphaproteobacteria</taxon>
        <taxon>Rhodobacterales</taxon>
        <taxon>Paracoccaceae</taxon>
        <taxon>Amaricoccus</taxon>
    </lineage>
</organism>
<dbReference type="AlphaFoldDB" id="A0A501WPC8"/>
<dbReference type="Proteomes" id="UP000319255">
    <property type="component" value="Unassembled WGS sequence"/>
</dbReference>
<gene>
    <name evidence="2" type="ORF">FJM51_12430</name>
</gene>
<proteinExistence type="predicted"/>
<feature type="signal peptide" evidence="1">
    <location>
        <begin position="1"/>
        <end position="17"/>
    </location>
</feature>